<keyword evidence="3" id="KW-0813">Transport</keyword>
<dbReference type="SUPFAM" id="SSF58038">
    <property type="entry name" value="SNARE fusion complex"/>
    <property type="match status" value="1"/>
</dbReference>
<accession>A0AAW1V6R3</accession>
<dbReference type="GO" id="GO:0005794">
    <property type="term" value="C:Golgi apparatus"/>
    <property type="evidence" value="ECO:0007669"/>
    <property type="project" value="TreeGrafter"/>
</dbReference>
<proteinExistence type="inferred from homology"/>
<dbReference type="GO" id="GO:0012507">
    <property type="term" value="C:ER to Golgi transport vesicle membrane"/>
    <property type="evidence" value="ECO:0007669"/>
    <property type="project" value="TreeGrafter"/>
</dbReference>
<name>A0AAW1V6R3_9CUCU</name>
<evidence type="ECO:0000256" key="8">
    <source>
        <dbReference type="ARBA" id="ARBA00023136"/>
    </source>
</evidence>
<dbReference type="GO" id="GO:0006896">
    <property type="term" value="P:Golgi to vacuole transport"/>
    <property type="evidence" value="ECO:0007669"/>
    <property type="project" value="TreeGrafter"/>
</dbReference>
<keyword evidence="8 10" id="KW-0472">Membrane</keyword>
<evidence type="ECO:0000256" key="2">
    <source>
        <dbReference type="ARBA" id="ARBA00006108"/>
    </source>
</evidence>
<dbReference type="InterPro" id="IPR000727">
    <property type="entry name" value="T_SNARE_dom"/>
</dbReference>
<keyword evidence="4 10" id="KW-0812">Transmembrane</keyword>
<dbReference type="PANTHER" id="PTHR21230:SF89">
    <property type="entry name" value="VESICLE TRANSPORT THROUGH INTERACTION WITH T-SNARES HOMOLOG 1B"/>
    <property type="match status" value="1"/>
</dbReference>
<dbReference type="GO" id="GO:0016236">
    <property type="term" value="P:macroautophagy"/>
    <property type="evidence" value="ECO:0007669"/>
    <property type="project" value="TreeGrafter"/>
</dbReference>
<comment type="caution">
    <text evidence="12">The sequence shown here is derived from an EMBL/GenBank/DDBJ whole genome shotgun (WGS) entry which is preliminary data.</text>
</comment>
<dbReference type="EMBL" id="JARQZJ010000127">
    <property type="protein sequence ID" value="KAK9890974.1"/>
    <property type="molecule type" value="Genomic_DNA"/>
</dbReference>
<evidence type="ECO:0000256" key="1">
    <source>
        <dbReference type="ARBA" id="ARBA00004211"/>
    </source>
</evidence>
<dbReference type="GO" id="GO:0005789">
    <property type="term" value="C:endoplasmic reticulum membrane"/>
    <property type="evidence" value="ECO:0007669"/>
    <property type="project" value="TreeGrafter"/>
</dbReference>
<evidence type="ECO:0000256" key="10">
    <source>
        <dbReference type="SAM" id="Phobius"/>
    </source>
</evidence>
<protein>
    <recommendedName>
        <fullName evidence="11">t-SNARE coiled-coil homology domain-containing protein</fullName>
    </recommendedName>
</protein>
<keyword evidence="7 9" id="KW-0175">Coiled coil</keyword>
<dbReference type="GO" id="GO:0005484">
    <property type="term" value="F:SNAP receptor activity"/>
    <property type="evidence" value="ECO:0007669"/>
    <property type="project" value="TreeGrafter"/>
</dbReference>
<evidence type="ECO:0000256" key="4">
    <source>
        <dbReference type="ARBA" id="ARBA00022692"/>
    </source>
</evidence>
<dbReference type="PROSITE" id="PS50192">
    <property type="entry name" value="T_SNARE"/>
    <property type="match status" value="1"/>
</dbReference>
<dbReference type="Proteomes" id="UP001431783">
    <property type="component" value="Unassembled WGS sequence"/>
</dbReference>
<feature type="transmembrane region" description="Helical" evidence="10">
    <location>
        <begin position="93"/>
        <end position="114"/>
    </location>
</feature>
<evidence type="ECO:0000256" key="5">
    <source>
        <dbReference type="ARBA" id="ARBA00022927"/>
    </source>
</evidence>
<evidence type="ECO:0000313" key="12">
    <source>
        <dbReference type="EMBL" id="KAK9890974.1"/>
    </source>
</evidence>
<evidence type="ECO:0000256" key="7">
    <source>
        <dbReference type="ARBA" id="ARBA00023054"/>
    </source>
</evidence>
<evidence type="ECO:0000313" key="13">
    <source>
        <dbReference type="Proteomes" id="UP001431783"/>
    </source>
</evidence>
<dbReference type="PANTHER" id="PTHR21230">
    <property type="entry name" value="VESICLE TRANSPORT V-SNARE PROTEIN VTI1-RELATED"/>
    <property type="match status" value="1"/>
</dbReference>
<evidence type="ECO:0000256" key="3">
    <source>
        <dbReference type="ARBA" id="ARBA00022448"/>
    </source>
</evidence>
<sequence length="117" mass="13631">MFNQDSNVNWDSYNRQIGLEGRQILERTGESIARSNQIAIETENIATEVVSELNDQRESLLRTKSRLENADQQLNVTKNLLRKMGRNVIYNKILLIVIILMEVVILLGILYIRFLRK</sequence>
<keyword evidence="5" id="KW-0653">Protein transport</keyword>
<dbReference type="GO" id="GO:0042147">
    <property type="term" value="P:retrograde transport, endosome to Golgi"/>
    <property type="evidence" value="ECO:0007669"/>
    <property type="project" value="TreeGrafter"/>
</dbReference>
<comment type="similarity">
    <text evidence="2">Belongs to the VTI1 family.</text>
</comment>
<dbReference type="GO" id="GO:0015031">
    <property type="term" value="P:protein transport"/>
    <property type="evidence" value="ECO:0007669"/>
    <property type="project" value="UniProtKB-KW"/>
</dbReference>
<dbReference type="Pfam" id="PF12352">
    <property type="entry name" value="V-SNARE_C"/>
    <property type="match status" value="1"/>
</dbReference>
<organism evidence="12 13">
    <name type="scientific">Henosepilachna vigintioctopunctata</name>
    <dbReference type="NCBI Taxonomy" id="420089"/>
    <lineage>
        <taxon>Eukaryota</taxon>
        <taxon>Metazoa</taxon>
        <taxon>Ecdysozoa</taxon>
        <taxon>Arthropoda</taxon>
        <taxon>Hexapoda</taxon>
        <taxon>Insecta</taxon>
        <taxon>Pterygota</taxon>
        <taxon>Neoptera</taxon>
        <taxon>Endopterygota</taxon>
        <taxon>Coleoptera</taxon>
        <taxon>Polyphaga</taxon>
        <taxon>Cucujiformia</taxon>
        <taxon>Coccinelloidea</taxon>
        <taxon>Coccinellidae</taxon>
        <taxon>Epilachninae</taxon>
        <taxon>Epilachnini</taxon>
        <taxon>Henosepilachna</taxon>
    </lineage>
</organism>
<reference evidence="12 13" key="1">
    <citation type="submission" date="2023-03" db="EMBL/GenBank/DDBJ databases">
        <title>Genome insight into feeding habits of ladybird beetles.</title>
        <authorList>
            <person name="Li H.-S."/>
            <person name="Huang Y.-H."/>
            <person name="Pang H."/>
        </authorList>
    </citation>
    <scope>NUCLEOTIDE SEQUENCE [LARGE SCALE GENOMIC DNA]</scope>
    <source>
        <strain evidence="12">SYSU_2023b</strain>
        <tissue evidence="12">Whole body</tissue>
    </source>
</reference>
<feature type="domain" description="T-SNARE coiled-coil homology" evidence="11">
    <location>
        <begin position="22"/>
        <end position="84"/>
    </location>
</feature>
<evidence type="ECO:0000256" key="6">
    <source>
        <dbReference type="ARBA" id="ARBA00022989"/>
    </source>
</evidence>
<dbReference type="GO" id="GO:0031902">
    <property type="term" value="C:late endosome membrane"/>
    <property type="evidence" value="ECO:0007669"/>
    <property type="project" value="TreeGrafter"/>
</dbReference>
<evidence type="ECO:0000256" key="9">
    <source>
        <dbReference type="SAM" id="Coils"/>
    </source>
</evidence>
<dbReference type="GO" id="GO:0000149">
    <property type="term" value="F:SNARE binding"/>
    <property type="evidence" value="ECO:0007669"/>
    <property type="project" value="TreeGrafter"/>
</dbReference>
<gene>
    <name evidence="12" type="ORF">WA026_013311</name>
</gene>
<dbReference type="GO" id="GO:0048280">
    <property type="term" value="P:vesicle fusion with Golgi apparatus"/>
    <property type="evidence" value="ECO:0007669"/>
    <property type="project" value="TreeGrafter"/>
</dbReference>
<dbReference type="GO" id="GO:0006891">
    <property type="term" value="P:intra-Golgi vesicle-mediated transport"/>
    <property type="evidence" value="ECO:0007669"/>
    <property type="project" value="TreeGrafter"/>
</dbReference>
<dbReference type="AlphaFoldDB" id="A0AAW1V6R3"/>
<dbReference type="GO" id="GO:0005829">
    <property type="term" value="C:cytosol"/>
    <property type="evidence" value="ECO:0007669"/>
    <property type="project" value="GOC"/>
</dbReference>
<dbReference type="GO" id="GO:0031201">
    <property type="term" value="C:SNARE complex"/>
    <property type="evidence" value="ECO:0007669"/>
    <property type="project" value="TreeGrafter"/>
</dbReference>
<dbReference type="Gene3D" id="1.20.5.110">
    <property type="match status" value="1"/>
</dbReference>
<keyword evidence="13" id="KW-1185">Reference proteome</keyword>
<dbReference type="CDD" id="cd15890">
    <property type="entry name" value="SNARE_Vti1b"/>
    <property type="match status" value="1"/>
</dbReference>
<comment type="subcellular location">
    <subcellularLocation>
        <location evidence="1">Membrane</location>
        <topology evidence="1">Single-pass type IV membrane protein</topology>
    </subcellularLocation>
</comment>
<dbReference type="FunFam" id="1.20.5.110:FF:000002">
    <property type="entry name" value="Vesicle transport through interaction with t-SNAREsB"/>
    <property type="match status" value="1"/>
</dbReference>
<feature type="coiled-coil region" evidence="9">
    <location>
        <begin position="50"/>
        <end position="87"/>
    </location>
</feature>
<evidence type="ECO:0000259" key="11">
    <source>
        <dbReference type="PROSITE" id="PS50192"/>
    </source>
</evidence>
<keyword evidence="6 10" id="KW-1133">Transmembrane helix</keyword>
<dbReference type="GO" id="GO:1903076">
    <property type="term" value="P:regulation of protein localization to plasma membrane"/>
    <property type="evidence" value="ECO:0007669"/>
    <property type="project" value="TreeGrafter"/>
</dbReference>